<dbReference type="Gene3D" id="1.10.510.10">
    <property type="entry name" value="Transferase(Phosphotransferase) domain 1"/>
    <property type="match status" value="1"/>
</dbReference>
<dbReference type="InterPro" id="IPR011990">
    <property type="entry name" value="TPR-like_helical_dom_sf"/>
</dbReference>
<dbReference type="Gene3D" id="3.40.50.300">
    <property type="entry name" value="P-loop containing nucleotide triphosphate hydrolases"/>
    <property type="match status" value="1"/>
</dbReference>
<gene>
    <name evidence="5" type="ORF">ACFQGD_23770</name>
</gene>
<dbReference type="Proteomes" id="UP001596337">
    <property type="component" value="Unassembled WGS sequence"/>
</dbReference>
<dbReference type="PANTHER" id="PTHR16305:SF28">
    <property type="entry name" value="GUANYLATE CYCLASE DOMAIN-CONTAINING PROTEIN"/>
    <property type="match status" value="1"/>
</dbReference>
<feature type="repeat" description="TPR" evidence="3">
    <location>
        <begin position="693"/>
        <end position="726"/>
    </location>
</feature>
<dbReference type="InterPro" id="IPR027417">
    <property type="entry name" value="P-loop_NTPase"/>
</dbReference>
<evidence type="ECO:0000256" key="1">
    <source>
        <dbReference type="ARBA" id="ARBA00022741"/>
    </source>
</evidence>
<dbReference type="SUPFAM" id="SSF48452">
    <property type="entry name" value="TPR-like"/>
    <property type="match status" value="2"/>
</dbReference>
<dbReference type="Gene3D" id="1.25.40.10">
    <property type="entry name" value="Tetratricopeptide repeat domain"/>
    <property type="match status" value="2"/>
</dbReference>
<comment type="caution">
    <text evidence="5">The sequence shown here is derived from an EMBL/GenBank/DDBJ whole genome shotgun (WGS) entry which is preliminary data.</text>
</comment>
<feature type="domain" description="Orc1-like AAA ATPase" evidence="4">
    <location>
        <begin position="274"/>
        <end position="428"/>
    </location>
</feature>
<dbReference type="InterPro" id="IPR019734">
    <property type="entry name" value="TPR_rpt"/>
</dbReference>
<evidence type="ECO:0000259" key="4">
    <source>
        <dbReference type="Pfam" id="PF13191"/>
    </source>
</evidence>
<dbReference type="SUPFAM" id="SSF52540">
    <property type="entry name" value="P-loop containing nucleoside triphosphate hydrolases"/>
    <property type="match status" value="1"/>
</dbReference>
<protein>
    <submittedName>
        <fullName evidence="5">AAA family ATPase</fullName>
    </submittedName>
</protein>
<keyword evidence="6" id="KW-1185">Reference proteome</keyword>
<evidence type="ECO:0000313" key="5">
    <source>
        <dbReference type="EMBL" id="MFC6870163.1"/>
    </source>
</evidence>
<sequence length="1116" mass="124832">MIENGGEMISDRLPDKFRTTQVLAKGHESGLLLADDLDAGVPVLVRIVPARSCSAELSRYFRYAASKLRTTQLESGILVPEISISRVGRIAFISRPYVLGKTFDEWFVDSIPNMHSFLAVSIDIVRALKTLHMLGIAHENIKGTNFILGTEKVALVDYGITRLSGVLDYKEQNTISPIFGTYADDTARLSAVLLNAFERVSAVDVSTRTLFHQHVNMTLRAVLGRLAGIDGSYNQLSAAVRDLETLREAVRSGSLRGVSVGHDDTRDELTYPTFVARPKEWHKLTIALDNARDLRSQSVWVDGRVGAGKTRLAMQFARWVEAEQNGKIIYLKSTPDVALRPHALIARLVWNLRDNTTIDKDLLDWVDGIAGDDDRQRTPTLDIEVIAREVATSLGRLANSDRPVVVIIDDCQFARQEDTRFLGHVIRSSYLIGRGVLFTLVSRSPEANVSGNALFEPDHVIRVEPLSSSAMRRMLLSMTGKIDNSVVQAVVKWARGSPLLAQNVIRFFIDNGAVVPGPEGWRARRVLPVPPSVLSTRLRSVPIHIRSILRVAAVIGFRGSVDLLARASDTSQIACRQAISELSRHDLLHEDPQGPSTHRTALMFRFSHDTVRDELLTMNTAPPLAIVHGDVARAMVELGDTDAFALAFHLARSGDFASAHPYAIKAARNARNRYSLDTARKYYEIALSARTRYDLLYEMGEVLMLDGSYADALATFKRSVGECPDRNVVAKARVVRLIGETHFKLGELHHAEQYFLQALSMLGERPPRSDYRFAMEVVKELAGWPFGWLSLLRRRFGERDLENTKLKATIYGNLTYCWWFYNSIRGVWAQTREMSAARNCADDSPERAHAYSTHAVICAALVGLTRRAVRYGERACLIRSHHEDKWGDAHAMHLYGVALVVSADYQHGLEFLTTAIDYFDRTGDRWEVNTARWHRAYAMYRLGDADGARIEADRVARSANAIGDRQAATIAHYISILASDGEDANDSPVADVHSDYDSQSFVSYLLGHALKLLGQDEIEAASDVLDQAALEMRRRRMMNAYVAPVVSWRVTVARWRAETSPPGSTSARRWAFHAIRRISIALMIGAAYRTEREHVRHEVRQLGSIVRHSYAPKVRR</sequence>
<evidence type="ECO:0000256" key="3">
    <source>
        <dbReference type="PROSITE-ProRule" id="PRU00339"/>
    </source>
</evidence>
<dbReference type="RefSeq" id="WP_345399217.1">
    <property type="nucleotide sequence ID" value="NZ_BAABLA010000084.1"/>
</dbReference>
<keyword evidence="3" id="KW-0802">TPR repeat</keyword>
<dbReference type="InterPro" id="IPR041664">
    <property type="entry name" value="AAA_16"/>
</dbReference>
<accession>A0ABW2C4U0</accession>
<dbReference type="PANTHER" id="PTHR16305">
    <property type="entry name" value="TESTICULAR SOLUBLE ADENYLYL CYCLASE"/>
    <property type="match status" value="1"/>
</dbReference>
<keyword evidence="1" id="KW-0547">Nucleotide-binding</keyword>
<proteinExistence type="predicted"/>
<organism evidence="5 6">
    <name type="scientific">Haloechinothrix salitolerans</name>
    <dbReference type="NCBI Taxonomy" id="926830"/>
    <lineage>
        <taxon>Bacteria</taxon>
        <taxon>Bacillati</taxon>
        <taxon>Actinomycetota</taxon>
        <taxon>Actinomycetes</taxon>
        <taxon>Pseudonocardiales</taxon>
        <taxon>Pseudonocardiaceae</taxon>
        <taxon>Haloechinothrix</taxon>
    </lineage>
</organism>
<dbReference type="InterPro" id="IPR011009">
    <property type="entry name" value="Kinase-like_dom_sf"/>
</dbReference>
<evidence type="ECO:0000313" key="6">
    <source>
        <dbReference type="Proteomes" id="UP001596337"/>
    </source>
</evidence>
<evidence type="ECO:0000256" key="2">
    <source>
        <dbReference type="ARBA" id="ARBA00022840"/>
    </source>
</evidence>
<dbReference type="SMART" id="SM00028">
    <property type="entry name" value="TPR"/>
    <property type="match status" value="2"/>
</dbReference>
<dbReference type="PROSITE" id="PS50005">
    <property type="entry name" value="TPR"/>
    <property type="match status" value="1"/>
</dbReference>
<name>A0ABW2C4U0_9PSEU</name>
<keyword evidence="2" id="KW-0067">ATP-binding</keyword>
<dbReference type="Pfam" id="PF13191">
    <property type="entry name" value="AAA_16"/>
    <property type="match status" value="1"/>
</dbReference>
<dbReference type="SUPFAM" id="SSF56112">
    <property type="entry name" value="Protein kinase-like (PK-like)"/>
    <property type="match status" value="1"/>
</dbReference>
<dbReference type="EMBL" id="JBHSXX010000001">
    <property type="protein sequence ID" value="MFC6870163.1"/>
    <property type="molecule type" value="Genomic_DNA"/>
</dbReference>
<reference evidence="6" key="1">
    <citation type="journal article" date="2019" name="Int. J. Syst. Evol. Microbiol.">
        <title>The Global Catalogue of Microorganisms (GCM) 10K type strain sequencing project: providing services to taxonomists for standard genome sequencing and annotation.</title>
        <authorList>
            <consortium name="The Broad Institute Genomics Platform"/>
            <consortium name="The Broad Institute Genome Sequencing Center for Infectious Disease"/>
            <person name="Wu L."/>
            <person name="Ma J."/>
        </authorList>
    </citation>
    <scope>NUCLEOTIDE SEQUENCE [LARGE SCALE GENOMIC DNA]</scope>
    <source>
        <strain evidence="6">KCTC 32255</strain>
    </source>
</reference>